<dbReference type="EMBL" id="KF901056">
    <property type="protein sequence ID" value="AIF16448.1"/>
    <property type="molecule type" value="Genomic_DNA"/>
</dbReference>
<keyword evidence="6" id="KW-0811">Translocation</keyword>
<evidence type="ECO:0000256" key="7">
    <source>
        <dbReference type="ARBA" id="ARBA00023136"/>
    </source>
</evidence>
<evidence type="ECO:0000256" key="5">
    <source>
        <dbReference type="ARBA" id="ARBA00022989"/>
    </source>
</evidence>
<evidence type="ECO:0000256" key="4">
    <source>
        <dbReference type="ARBA" id="ARBA00022927"/>
    </source>
</evidence>
<evidence type="ECO:0000256" key="8">
    <source>
        <dbReference type="SAM" id="Phobius"/>
    </source>
</evidence>
<sequence length="112" mass="12280">MINLLPWTSLQLGPFGGMELIIILLVVGVGLFGTKKIPEIARSLGRAKGEFHKGKRELERELKDVDTTSSQEMAAPSAEHQKLLKAAVELSIDVEGKTDDQLRAEIRSAVDK</sequence>
<keyword evidence="3 8" id="KW-0812">Transmembrane</keyword>
<feature type="transmembrane region" description="Helical" evidence="8">
    <location>
        <begin position="12"/>
        <end position="33"/>
    </location>
</feature>
<accession>A0A075HRC0</accession>
<organism evidence="9">
    <name type="scientific">uncultured marine thaumarchaeote KM3_74_C10</name>
    <dbReference type="NCBI Taxonomy" id="1456270"/>
    <lineage>
        <taxon>Archaea</taxon>
        <taxon>Nitrososphaerota</taxon>
        <taxon>environmental samples</taxon>
    </lineage>
</organism>
<evidence type="ECO:0000313" key="9">
    <source>
        <dbReference type="EMBL" id="AIF16448.1"/>
    </source>
</evidence>
<dbReference type="PANTHER" id="PTHR42982">
    <property type="entry name" value="SEC-INDEPENDENT PROTEIN TRANSLOCASE PROTEIN TATA"/>
    <property type="match status" value="1"/>
</dbReference>
<reference evidence="9" key="1">
    <citation type="journal article" date="2014" name="Genome Biol. Evol.">
        <title>Pangenome evidence for extensive interdomain horizontal transfer affecting lineage core and shell genes in uncultured planktonic thaumarchaeota and euryarchaeota.</title>
        <authorList>
            <person name="Deschamps P."/>
            <person name="Zivanovic Y."/>
            <person name="Moreira D."/>
            <person name="Rodriguez-Valera F."/>
            <person name="Lopez-Garcia P."/>
        </authorList>
    </citation>
    <scope>NUCLEOTIDE SEQUENCE</scope>
</reference>
<name>A0A075HRC0_9ARCH</name>
<comment type="subcellular location">
    <subcellularLocation>
        <location evidence="1">Membrane</location>
        <topology evidence="1">Single-pass membrane protein</topology>
    </subcellularLocation>
</comment>
<dbReference type="InterPro" id="IPR003369">
    <property type="entry name" value="TatA/B/E"/>
</dbReference>
<proteinExistence type="predicted"/>
<keyword evidence="4" id="KW-0653">Protein transport</keyword>
<dbReference type="GO" id="GO:0015031">
    <property type="term" value="P:protein transport"/>
    <property type="evidence" value="ECO:0007669"/>
    <property type="project" value="UniProtKB-KW"/>
</dbReference>
<dbReference type="Pfam" id="PF02416">
    <property type="entry name" value="TatA_B_E"/>
    <property type="match status" value="1"/>
</dbReference>
<keyword evidence="7 8" id="KW-0472">Membrane</keyword>
<dbReference type="AlphaFoldDB" id="A0A075HRC0"/>
<evidence type="ECO:0000256" key="6">
    <source>
        <dbReference type="ARBA" id="ARBA00023010"/>
    </source>
</evidence>
<dbReference type="Gene3D" id="1.20.5.3310">
    <property type="match status" value="1"/>
</dbReference>
<keyword evidence="2" id="KW-0813">Transport</keyword>
<protein>
    <submittedName>
        <fullName evidence="9">Sec-independent protein secretion pathway component</fullName>
    </submittedName>
</protein>
<evidence type="ECO:0000256" key="2">
    <source>
        <dbReference type="ARBA" id="ARBA00022448"/>
    </source>
</evidence>
<keyword evidence="5 8" id="KW-1133">Transmembrane helix</keyword>
<evidence type="ECO:0000256" key="3">
    <source>
        <dbReference type="ARBA" id="ARBA00022692"/>
    </source>
</evidence>
<dbReference type="GO" id="GO:0016020">
    <property type="term" value="C:membrane"/>
    <property type="evidence" value="ECO:0007669"/>
    <property type="project" value="UniProtKB-ARBA"/>
</dbReference>
<evidence type="ECO:0000256" key="1">
    <source>
        <dbReference type="ARBA" id="ARBA00004167"/>
    </source>
</evidence>
<dbReference type="PANTHER" id="PTHR42982:SF1">
    <property type="entry name" value="SEC-INDEPENDENT PROTEIN TRANSLOCASE PROTEIN TATA"/>
    <property type="match status" value="1"/>
</dbReference>